<dbReference type="EMBL" id="DQ078753">
    <property type="protein sequence ID" value="AAZ32125.1"/>
    <property type="molecule type" value="Genomic_DNA"/>
</dbReference>
<dbReference type="AlphaFoldDB" id="Q3SB85"/>
<name>Q3SB85_9EURY</name>
<reference evidence="1" key="1">
    <citation type="journal article" date="2006" name="FEMS Microbiol. Ecol.">
        <title>Uncultured Archaea in a hydrothermal microbial assemblage: phylogenetic diversity and characterization of a genome fragment from a euryarchaeote.</title>
        <authorList>
            <person name="Moussard H."/>
            <person name="Moreira D."/>
            <person name="Cambon-Bonavita M.A."/>
            <person name="Lopez-Garcia P."/>
            <person name="Jeanthon C."/>
        </authorList>
    </citation>
    <scope>NUCLEOTIDE SEQUENCE</scope>
</reference>
<proteinExistence type="predicted"/>
<accession>Q3SB85</accession>
<sequence>MVVRIYKFEKVDYSKLQKTVGQDHFARNGYIVRDGKVLGVSNDDAYYLYVDAPDEFFKTHESEITEAGGKLVEGPEYESVKSKIEEEENNVATGLALFG</sequence>
<organism evidence="1">
    <name type="scientific">uncultured euryarchaeote Alv-FOS5</name>
    <dbReference type="NCBI Taxonomy" id="337891"/>
    <lineage>
        <taxon>Archaea</taxon>
        <taxon>Methanobacteriati</taxon>
        <taxon>Methanobacteriota</taxon>
        <taxon>environmental samples</taxon>
    </lineage>
</organism>
<evidence type="ECO:0000313" key="1">
    <source>
        <dbReference type="EMBL" id="AAZ32125.1"/>
    </source>
</evidence>
<protein>
    <submittedName>
        <fullName evidence="1">Uncharacterized protein</fullName>
    </submittedName>
</protein>